<dbReference type="Proteomes" id="UP000192761">
    <property type="component" value="Unassembled WGS sequence"/>
</dbReference>
<organism evidence="1 2">
    <name type="scientific">Andreprevotia lacus DSM 23236</name>
    <dbReference type="NCBI Taxonomy" id="1121001"/>
    <lineage>
        <taxon>Bacteria</taxon>
        <taxon>Pseudomonadati</taxon>
        <taxon>Pseudomonadota</taxon>
        <taxon>Betaproteobacteria</taxon>
        <taxon>Neisseriales</taxon>
        <taxon>Chitinibacteraceae</taxon>
        <taxon>Andreprevotia</taxon>
    </lineage>
</organism>
<sequence>MRPYFSATWLRQAVPCAARQSRRVGNSALRASDIPPLHPGLAVLLGASEGIWAVGHPACQNKKSRLLVGRNKQRELRRMCYQHGCRCED</sequence>
<gene>
    <name evidence="1" type="ORF">SAMN02745857_01174</name>
</gene>
<name>A0A1W1XBL1_9NEIS</name>
<dbReference type="EMBL" id="FWXD01000005">
    <property type="protein sequence ID" value="SMC21253.1"/>
    <property type="molecule type" value="Genomic_DNA"/>
</dbReference>
<evidence type="ECO:0000313" key="1">
    <source>
        <dbReference type="EMBL" id="SMC21253.1"/>
    </source>
</evidence>
<dbReference type="AlphaFoldDB" id="A0A1W1XBL1"/>
<protein>
    <submittedName>
        <fullName evidence="1">Uncharacterized protein</fullName>
    </submittedName>
</protein>
<proteinExistence type="predicted"/>
<reference evidence="1 2" key="1">
    <citation type="submission" date="2017-04" db="EMBL/GenBank/DDBJ databases">
        <authorList>
            <person name="Afonso C.L."/>
            <person name="Miller P.J."/>
            <person name="Scott M.A."/>
            <person name="Spackman E."/>
            <person name="Goraichik I."/>
            <person name="Dimitrov K.M."/>
            <person name="Suarez D.L."/>
            <person name="Swayne D.E."/>
        </authorList>
    </citation>
    <scope>NUCLEOTIDE SEQUENCE [LARGE SCALE GENOMIC DNA]</scope>
    <source>
        <strain evidence="1 2">DSM 23236</strain>
    </source>
</reference>
<keyword evidence="2" id="KW-1185">Reference proteome</keyword>
<evidence type="ECO:0000313" key="2">
    <source>
        <dbReference type="Proteomes" id="UP000192761"/>
    </source>
</evidence>
<accession>A0A1W1XBL1</accession>